<evidence type="ECO:0000256" key="2">
    <source>
        <dbReference type="SAM" id="MobiDB-lite"/>
    </source>
</evidence>
<keyword evidence="1" id="KW-0677">Repeat</keyword>
<keyword evidence="4" id="KW-1185">Reference proteome</keyword>
<feature type="compositionally biased region" description="Basic and acidic residues" evidence="2">
    <location>
        <begin position="1"/>
        <end position="11"/>
    </location>
</feature>
<protein>
    <submittedName>
        <fullName evidence="3">Uncharacterized protein</fullName>
    </submittedName>
</protein>
<name>A0ABQ6MZI9_9STRA</name>
<dbReference type="InterPro" id="IPR003409">
    <property type="entry name" value="MORN"/>
</dbReference>
<dbReference type="PANTHER" id="PTHR43215:SF14">
    <property type="entry name" value="RADIAL SPOKE HEAD 1 HOMOLOG"/>
    <property type="match status" value="1"/>
</dbReference>
<dbReference type="PANTHER" id="PTHR43215">
    <property type="entry name" value="RADIAL SPOKE HEAD 1 HOMOLOG"/>
    <property type="match status" value="1"/>
</dbReference>
<feature type="region of interest" description="Disordered" evidence="2">
    <location>
        <begin position="430"/>
        <end position="450"/>
    </location>
</feature>
<evidence type="ECO:0000313" key="4">
    <source>
        <dbReference type="Proteomes" id="UP001165060"/>
    </source>
</evidence>
<dbReference type="EMBL" id="BRYB01001953">
    <property type="protein sequence ID" value="GMI37029.1"/>
    <property type="molecule type" value="Genomic_DNA"/>
</dbReference>
<dbReference type="Pfam" id="PF02493">
    <property type="entry name" value="MORN"/>
    <property type="match status" value="5"/>
</dbReference>
<feature type="region of interest" description="Disordered" evidence="2">
    <location>
        <begin position="1"/>
        <end position="21"/>
    </location>
</feature>
<evidence type="ECO:0000256" key="1">
    <source>
        <dbReference type="ARBA" id="ARBA00022737"/>
    </source>
</evidence>
<comment type="caution">
    <text evidence="3">The sequence shown here is derived from an EMBL/GenBank/DDBJ whole genome shotgun (WGS) entry which is preliminary data.</text>
</comment>
<accession>A0ABQ6MZI9</accession>
<dbReference type="SMART" id="SM00698">
    <property type="entry name" value="MORN"/>
    <property type="match status" value="5"/>
</dbReference>
<reference evidence="3 4" key="1">
    <citation type="journal article" date="2023" name="Commun. Biol.">
        <title>Genome analysis of Parmales, the sister group of diatoms, reveals the evolutionary specialization of diatoms from phago-mixotrophs to photoautotrophs.</title>
        <authorList>
            <person name="Ban H."/>
            <person name="Sato S."/>
            <person name="Yoshikawa S."/>
            <person name="Yamada K."/>
            <person name="Nakamura Y."/>
            <person name="Ichinomiya M."/>
            <person name="Sato N."/>
            <person name="Blanc-Mathieu R."/>
            <person name="Endo H."/>
            <person name="Kuwata A."/>
            <person name="Ogata H."/>
        </authorList>
    </citation>
    <scope>NUCLEOTIDE SEQUENCE [LARGE SCALE GENOMIC DNA]</scope>
</reference>
<sequence length="450" mass="50846">MGDQEASHPSHDDDDDATAPTIMAESNFRRVTDRHTLKLYGKILEKSYLPQKHMEYIADFYASEKMPMGRVSQKKYNSIFEARSFDRYGKMVSNKLSDKEKVIADLKATLASQSGGAPPGGAKESEAKGGSAVEELKTPLWKIGYKKAVYGPPGLAPPLPYVLNSEGNERFYSYDGDWREGHMHGGGVYKFADGMTYEGSFVDDRPDGIGKATYSSGTTYQGDWSKGYPHGSGVCTYQVGSVYEGAWNKGKRHGTGTLTYPTGSYYKGDFLNGRFNGRGEYYSKDTGVQYVGWFDNGFVAKTGTVFWPDGTKFVKEWPAHVKSLSFRKAIMMIEEEKMQEGDRKRIMYSSLYSAIRESELQSYVQDVRDDMREDRKERKAAAQSEKRRLQREAREKERERRLQSLLKDGEAIEGAEEEVKMLRMEIEEARQNKKNGVDVDVAPKVQAAMY</sequence>
<dbReference type="SUPFAM" id="SSF82185">
    <property type="entry name" value="Histone H3 K4-specific methyltransferase SET7/9 N-terminal domain"/>
    <property type="match status" value="2"/>
</dbReference>
<feature type="region of interest" description="Disordered" evidence="2">
    <location>
        <begin position="112"/>
        <end position="131"/>
    </location>
</feature>
<dbReference type="Gene3D" id="2.20.110.10">
    <property type="entry name" value="Histone H3 K4-specific methyltransferase SET7/9 N-terminal domain"/>
    <property type="match status" value="3"/>
</dbReference>
<feature type="region of interest" description="Disordered" evidence="2">
    <location>
        <begin position="377"/>
        <end position="407"/>
    </location>
</feature>
<dbReference type="Proteomes" id="UP001165060">
    <property type="component" value="Unassembled WGS sequence"/>
</dbReference>
<evidence type="ECO:0000313" key="3">
    <source>
        <dbReference type="EMBL" id="GMI37029.1"/>
    </source>
</evidence>
<gene>
    <name evidence="3" type="ORF">TeGR_g12513</name>
</gene>
<organism evidence="3 4">
    <name type="scientific">Tetraparma gracilis</name>
    <dbReference type="NCBI Taxonomy" id="2962635"/>
    <lineage>
        <taxon>Eukaryota</taxon>
        <taxon>Sar</taxon>
        <taxon>Stramenopiles</taxon>
        <taxon>Ochrophyta</taxon>
        <taxon>Bolidophyceae</taxon>
        <taxon>Parmales</taxon>
        <taxon>Triparmaceae</taxon>
        <taxon>Tetraparma</taxon>
    </lineage>
</organism>
<proteinExistence type="predicted"/>